<evidence type="ECO:0000259" key="6">
    <source>
        <dbReference type="PROSITE" id="PS50983"/>
    </source>
</evidence>
<organism evidence="7 8">
    <name type="scientific">Nocardioides soli</name>
    <dbReference type="NCBI Taxonomy" id="1036020"/>
    <lineage>
        <taxon>Bacteria</taxon>
        <taxon>Bacillati</taxon>
        <taxon>Actinomycetota</taxon>
        <taxon>Actinomycetes</taxon>
        <taxon>Propionibacteriales</taxon>
        <taxon>Nocardioidaceae</taxon>
        <taxon>Nocardioides</taxon>
    </lineage>
</organism>
<keyword evidence="8" id="KW-1185">Reference proteome</keyword>
<dbReference type="GO" id="GO:1901678">
    <property type="term" value="P:iron coordination entity transport"/>
    <property type="evidence" value="ECO:0007669"/>
    <property type="project" value="UniProtKB-ARBA"/>
</dbReference>
<dbReference type="EMBL" id="JACHWR010000001">
    <property type="protein sequence ID" value="MBB3041311.1"/>
    <property type="molecule type" value="Genomic_DNA"/>
</dbReference>
<dbReference type="PANTHER" id="PTHR30532:SF24">
    <property type="entry name" value="FERRIC ENTEROBACTIN-BINDING PERIPLASMIC PROTEIN FEPB"/>
    <property type="match status" value="1"/>
</dbReference>
<accession>A0A7W4Z0Z3</accession>
<evidence type="ECO:0000256" key="1">
    <source>
        <dbReference type="ARBA" id="ARBA00004196"/>
    </source>
</evidence>
<feature type="domain" description="Fe/B12 periplasmic-binding" evidence="6">
    <location>
        <begin position="62"/>
        <end position="324"/>
    </location>
</feature>
<name>A0A7W4Z0Z3_9ACTN</name>
<dbReference type="Pfam" id="PF01497">
    <property type="entry name" value="Peripla_BP_2"/>
    <property type="match status" value="1"/>
</dbReference>
<dbReference type="PROSITE" id="PS51257">
    <property type="entry name" value="PROKAR_LIPOPROTEIN"/>
    <property type="match status" value="1"/>
</dbReference>
<dbReference type="GO" id="GO:0030288">
    <property type="term" value="C:outer membrane-bounded periplasmic space"/>
    <property type="evidence" value="ECO:0007669"/>
    <property type="project" value="TreeGrafter"/>
</dbReference>
<keyword evidence="4 5" id="KW-0732">Signal</keyword>
<feature type="chain" id="PRO_5039226606" evidence="5">
    <location>
        <begin position="21"/>
        <end position="326"/>
    </location>
</feature>
<evidence type="ECO:0000256" key="3">
    <source>
        <dbReference type="ARBA" id="ARBA00022448"/>
    </source>
</evidence>
<dbReference type="RefSeq" id="WP_183591227.1">
    <property type="nucleotide sequence ID" value="NZ_JACHWR010000001.1"/>
</dbReference>
<feature type="signal peptide" evidence="5">
    <location>
        <begin position="1"/>
        <end position="20"/>
    </location>
</feature>
<evidence type="ECO:0000256" key="5">
    <source>
        <dbReference type="SAM" id="SignalP"/>
    </source>
</evidence>
<dbReference type="SUPFAM" id="SSF53807">
    <property type="entry name" value="Helical backbone' metal receptor"/>
    <property type="match status" value="1"/>
</dbReference>
<comment type="similarity">
    <text evidence="2">Belongs to the bacterial solute-binding protein 8 family.</text>
</comment>
<sequence>MNRRLAPLASLLILPFALVACGSDAEQGGAGGAAGGTAGTPREPVVVEHVYGSTAVDGVPERIVTIDVQWTDTMLAMGVEPVGYSLDSYMPDSTVPWQELPEGAEAFEVTDGVPIETIAALEPDLIVGSFSIADKRTYQLLSAIAPTIPNLDEAQVQPWQDLVTLAGEVLHRPDDAVSVISGVDGEVARTAADLPGLAGRTFALAQYVVGDSLYIVADENDGSSVLFQQLGMTMEPGVHAQGEKTGDSRIQVSTERSDLLRADLLAFLINGGDESDLADIAGFDRLPGTVAVLDYPTIVGLNTPTPLSIPHSLDRLRPYLEKAAAS</sequence>
<dbReference type="PANTHER" id="PTHR30532">
    <property type="entry name" value="IRON III DICITRATE-BINDING PERIPLASMIC PROTEIN"/>
    <property type="match status" value="1"/>
</dbReference>
<comment type="caution">
    <text evidence="7">The sequence shown here is derived from an EMBL/GenBank/DDBJ whole genome shotgun (WGS) entry which is preliminary data.</text>
</comment>
<dbReference type="InterPro" id="IPR002491">
    <property type="entry name" value="ABC_transptr_periplasmic_BD"/>
</dbReference>
<evidence type="ECO:0000313" key="8">
    <source>
        <dbReference type="Proteomes" id="UP000589626"/>
    </source>
</evidence>
<dbReference type="AlphaFoldDB" id="A0A7W4Z0Z3"/>
<evidence type="ECO:0000313" key="7">
    <source>
        <dbReference type="EMBL" id="MBB3041311.1"/>
    </source>
</evidence>
<evidence type="ECO:0000256" key="4">
    <source>
        <dbReference type="ARBA" id="ARBA00022729"/>
    </source>
</evidence>
<dbReference type="Proteomes" id="UP000589626">
    <property type="component" value="Unassembled WGS sequence"/>
</dbReference>
<gene>
    <name evidence="7" type="ORF">FHU40_001112</name>
</gene>
<dbReference type="Gene3D" id="3.40.50.1980">
    <property type="entry name" value="Nitrogenase molybdenum iron protein domain"/>
    <property type="match status" value="2"/>
</dbReference>
<dbReference type="InterPro" id="IPR051313">
    <property type="entry name" value="Bact_iron-sidero_bind"/>
</dbReference>
<comment type="subcellular location">
    <subcellularLocation>
        <location evidence="1">Cell envelope</location>
    </subcellularLocation>
</comment>
<proteinExistence type="inferred from homology"/>
<dbReference type="PROSITE" id="PS50983">
    <property type="entry name" value="FE_B12_PBP"/>
    <property type="match status" value="1"/>
</dbReference>
<reference evidence="7 8" key="1">
    <citation type="submission" date="2020-08" db="EMBL/GenBank/DDBJ databases">
        <title>Sequencing the genomes of 1000 actinobacteria strains.</title>
        <authorList>
            <person name="Klenk H.-P."/>
        </authorList>
    </citation>
    <scope>NUCLEOTIDE SEQUENCE [LARGE SCALE GENOMIC DNA]</scope>
    <source>
        <strain evidence="7 8">DSM 105498</strain>
    </source>
</reference>
<protein>
    <submittedName>
        <fullName evidence="7">Iron complex transport system substrate-binding protein</fullName>
    </submittedName>
</protein>
<keyword evidence="3" id="KW-0813">Transport</keyword>
<evidence type="ECO:0000256" key="2">
    <source>
        <dbReference type="ARBA" id="ARBA00008814"/>
    </source>
</evidence>